<feature type="transmembrane region" description="Helical" evidence="9">
    <location>
        <begin position="138"/>
        <end position="160"/>
    </location>
</feature>
<keyword evidence="6 9" id="KW-0812">Transmembrane</keyword>
<dbReference type="InterPro" id="IPR050901">
    <property type="entry name" value="BP-dep_ABC_trans_perm"/>
</dbReference>
<sequence length="276" mass="30314">MKRRTERTVVSVLLALFALYFLFPIYWTLATSVKTKDSIIKLPPDWFPMQLTGSHYADVFAQNHIGRVFLNSLLVASATTVITVLVTTLGAYGFSRFKFPGRNLWIYTTIIVRMIPGLLLIIPYYLMFQKAGLLNTLSGLVIVYVTAAIPLAIYLFMGFYDEMPGEIFESARIDGCSEYGTFLRVALPLVVPGIAVTSILVFMGAWNEFSLSLILTFSDDKKLLPLAISSLIQVNTDTPLGEIAAAGTVAMIPAIVLSLTTQKYIVDGFTAGAVKG</sequence>
<protein>
    <submittedName>
        <fullName evidence="11">Carbohydrate ABC transporter permease</fullName>
    </submittedName>
</protein>
<dbReference type="GO" id="GO:0005886">
    <property type="term" value="C:plasma membrane"/>
    <property type="evidence" value="ECO:0007669"/>
    <property type="project" value="UniProtKB-SubCell"/>
</dbReference>
<gene>
    <name evidence="11" type="ORF">EAV92_20315</name>
</gene>
<feature type="transmembrane region" description="Helical" evidence="9">
    <location>
        <begin position="104"/>
        <end position="126"/>
    </location>
</feature>
<dbReference type="Pfam" id="PF00528">
    <property type="entry name" value="BPD_transp_1"/>
    <property type="match status" value="1"/>
</dbReference>
<dbReference type="CDD" id="cd06261">
    <property type="entry name" value="TM_PBP2"/>
    <property type="match status" value="1"/>
</dbReference>
<dbReference type="PANTHER" id="PTHR32243:SF50">
    <property type="entry name" value="MALTOSE_MALTODEXTRIN TRANSPORT SYSTEM PERMEASE PROTEIN MALG"/>
    <property type="match status" value="1"/>
</dbReference>
<evidence type="ECO:0000256" key="2">
    <source>
        <dbReference type="ARBA" id="ARBA00009047"/>
    </source>
</evidence>
<name>A0A3G3K2L5_9BACL</name>
<evidence type="ECO:0000256" key="7">
    <source>
        <dbReference type="ARBA" id="ARBA00022989"/>
    </source>
</evidence>
<evidence type="ECO:0000256" key="6">
    <source>
        <dbReference type="ARBA" id="ARBA00022692"/>
    </source>
</evidence>
<evidence type="ECO:0000256" key="1">
    <source>
        <dbReference type="ARBA" id="ARBA00004651"/>
    </source>
</evidence>
<proteinExistence type="inferred from homology"/>
<keyword evidence="4" id="KW-1003">Cell membrane</keyword>
<feature type="transmembrane region" description="Helical" evidence="9">
    <location>
        <begin position="68"/>
        <end position="92"/>
    </location>
</feature>
<dbReference type="Gene3D" id="1.10.3720.10">
    <property type="entry name" value="MetI-like"/>
    <property type="match status" value="1"/>
</dbReference>
<feature type="transmembrane region" description="Helical" evidence="9">
    <location>
        <begin position="181"/>
        <end position="206"/>
    </location>
</feature>
<dbReference type="PROSITE" id="PS50928">
    <property type="entry name" value="ABC_TM1"/>
    <property type="match status" value="1"/>
</dbReference>
<keyword evidence="5" id="KW-0762">Sugar transport</keyword>
<evidence type="ECO:0000256" key="4">
    <source>
        <dbReference type="ARBA" id="ARBA00022475"/>
    </source>
</evidence>
<comment type="similarity">
    <text evidence="2">Belongs to the binding-protein-dependent transport system permease family. MalFG subfamily.</text>
</comment>
<dbReference type="RefSeq" id="WP_123042778.1">
    <property type="nucleotide sequence ID" value="NZ_CP033433.1"/>
</dbReference>
<dbReference type="SUPFAM" id="SSF161098">
    <property type="entry name" value="MetI-like"/>
    <property type="match status" value="1"/>
</dbReference>
<evidence type="ECO:0000259" key="10">
    <source>
        <dbReference type="PROSITE" id="PS50928"/>
    </source>
</evidence>
<keyword evidence="7 9" id="KW-1133">Transmembrane helix</keyword>
<dbReference type="EMBL" id="CP033433">
    <property type="protein sequence ID" value="AYQ74698.1"/>
    <property type="molecule type" value="Genomic_DNA"/>
</dbReference>
<reference evidence="11 12" key="1">
    <citation type="submission" date="2018-10" db="EMBL/GenBank/DDBJ databases">
        <title>Genome Sequence of Cohnella sp.</title>
        <authorList>
            <person name="Srinivasan S."/>
            <person name="Kim M.K."/>
        </authorList>
    </citation>
    <scope>NUCLEOTIDE SEQUENCE [LARGE SCALE GENOMIC DNA]</scope>
    <source>
        <strain evidence="11 12">18JY8-7</strain>
    </source>
</reference>
<accession>A0A3G3K2L5</accession>
<evidence type="ECO:0000313" key="11">
    <source>
        <dbReference type="EMBL" id="AYQ74698.1"/>
    </source>
</evidence>
<feature type="domain" description="ABC transmembrane type-1" evidence="10">
    <location>
        <begin position="69"/>
        <end position="261"/>
    </location>
</feature>
<organism evidence="11 12">
    <name type="scientific">Cohnella candidum</name>
    <dbReference type="NCBI Taxonomy" id="2674991"/>
    <lineage>
        <taxon>Bacteria</taxon>
        <taxon>Bacillati</taxon>
        <taxon>Bacillota</taxon>
        <taxon>Bacilli</taxon>
        <taxon>Bacillales</taxon>
        <taxon>Paenibacillaceae</taxon>
        <taxon>Cohnella</taxon>
    </lineage>
</organism>
<dbReference type="PANTHER" id="PTHR32243">
    <property type="entry name" value="MALTOSE TRANSPORT SYSTEM PERMEASE-RELATED"/>
    <property type="match status" value="1"/>
</dbReference>
<dbReference type="GO" id="GO:0055085">
    <property type="term" value="P:transmembrane transport"/>
    <property type="evidence" value="ECO:0007669"/>
    <property type="project" value="InterPro"/>
</dbReference>
<dbReference type="AlphaFoldDB" id="A0A3G3K2L5"/>
<keyword evidence="8 9" id="KW-0472">Membrane</keyword>
<evidence type="ECO:0000256" key="8">
    <source>
        <dbReference type="ARBA" id="ARBA00023136"/>
    </source>
</evidence>
<evidence type="ECO:0000256" key="3">
    <source>
        <dbReference type="ARBA" id="ARBA00022448"/>
    </source>
</evidence>
<dbReference type="Proteomes" id="UP000269097">
    <property type="component" value="Chromosome"/>
</dbReference>
<evidence type="ECO:0000256" key="5">
    <source>
        <dbReference type="ARBA" id="ARBA00022597"/>
    </source>
</evidence>
<dbReference type="KEGG" id="coh:EAV92_20315"/>
<dbReference type="InterPro" id="IPR035906">
    <property type="entry name" value="MetI-like_sf"/>
</dbReference>
<comment type="subcellular location">
    <subcellularLocation>
        <location evidence="1 9">Cell membrane</location>
        <topology evidence="1 9">Multi-pass membrane protein</topology>
    </subcellularLocation>
</comment>
<keyword evidence="12" id="KW-1185">Reference proteome</keyword>
<keyword evidence="3 9" id="KW-0813">Transport</keyword>
<dbReference type="InterPro" id="IPR000515">
    <property type="entry name" value="MetI-like"/>
</dbReference>
<evidence type="ECO:0000256" key="9">
    <source>
        <dbReference type="RuleBase" id="RU363032"/>
    </source>
</evidence>
<feature type="transmembrane region" description="Helical" evidence="9">
    <location>
        <begin position="12"/>
        <end position="29"/>
    </location>
</feature>
<evidence type="ECO:0000313" key="12">
    <source>
        <dbReference type="Proteomes" id="UP000269097"/>
    </source>
</evidence>